<proteinExistence type="predicted"/>
<comment type="caution">
    <text evidence="1">The sequence shown here is derived from an EMBL/GenBank/DDBJ whole genome shotgun (WGS) entry which is preliminary data.</text>
</comment>
<gene>
    <name evidence="1" type="ORF">BGC07_08915</name>
</gene>
<dbReference type="EMBL" id="MDTU01000001">
    <property type="protein sequence ID" value="ODN43012.1"/>
    <property type="molecule type" value="Genomic_DNA"/>
</dbReference>
<sequence length="96" mass="11486">MLEAKAKYVVRKHDGKWEAQTVDVIFDYKNEKMKKYLDNRGGHTRLKDCVKNVFDRNQEKKTITKREAKYLFLTAEQDNKKVGRYMDKSIEIKVEL</sequence>
<dbReference type="RefSeq" id="WP_069312809.1">
    <property type="nucleotide sequence ID" value="NZ_MDTU01000001.1"/>
</dbReference>
<name>A0ABX3A441_9GAMM</name>
<dbReference type="Proteomes" id="UP000094329">
    <property type="component" value="Unassembled WGS sequence"/>
</dbReference>
<evidence type="ECO:0000313" key="1">
    <source>
        <dbReference type="EMBL" id="ODN43012.1"/>
    </source>
</evidence>
<evidence type="ECO:0000313" key="2">
    <source>
        <dbReference type="Proteomes" id="UP000094329"/>
    </source>
</evidence>
<accession>A0ABX3A441</accession>
<protein>
    <submittedName>
        <fullName evidence="1">Uncharacterized protein</fullName>
    </submittedName>
</protein>
<keyword evidence="2" id="KW-1185">Reference proteome</keyword>
<reference evidence="1 2" key="1">
    <citation type="submission" date="2016-08" db="EMBL/GenBank/DDBJ databases">
        <title>Draft genome sequence of Candidatus Piscirickettsia litoralis, from seawater.</title>
        <authorList>
            <person name="Wan X."/>
            <person name="Lee A.J."/>
            <person name="Hou S."/>
            <person name="Donachie S.P."/>
        </authorList>
    </citation>
    <scope>NUCLEOTIDE SEQUENCE [LARGE SCALE GENOMIC DNA]</scope>
    <source>
        <strain evidence="1 2">Y2</strain>
    </source>
</reference>
<organism evidence="1 2">
    <name type="scientific">Piscirickettsia litoralis</name>
    <dbReference type="NCBI Taxonomy" id="1891921"/>
    <lineage>
        <taxon>Bacteria</taxon>
        <taxon>Pseudomonadati</taxon>
        <taxon>Pseudomonadota</taxon>
        <taxon>Gammaproteobacteria</taxon>
        <taxon>Thiotrichales</taxon>
        <taxon>Piscirickettsiaceae</taxon>
        <taxon>Piscirickettsia</taxon>
    </lineage>
</organism>